<feature type="region of interest" description="Disordered" evidence="1">
    <location>
        <begin position="35"/>
        <end position="60"/>
    </location>
</feature>
<comment type="caution">
    <text evidence="2">The sequence shown here is derived from an EMBL/GenBank/DDBJ whole genome shotgun (WGS) entry which is preliminary data.</text>
</comment>
<feature type="region of interest" description="Disordered" evidence="1">
    <location>
        <begin position="767"/>
        <end position="795"/>
    </location>
</feature>
<accession>A0A7J7JXG1</accession>
<feature type="compositionally biased region" description="Basic and acidic residues" evidence="1">
    <location>
        <begin position="537"/>
        <end position="547"/>
    </location>
</feature>
<feature type="region of interest" description="Disordered" evidence="1">
    <location>
        <begin position="503"/>
        <end position="576"/>
    </location>
</feature>
<proteinExistence type="predicted"/>
<organism evidence="2 3">
    <name type="scientific">Bugula neritina</name>
    <name type="common">Brown bryozoan</name>
    <name type="synonym">Sertularia neritina</name>
    <dbReference type="NCBI Taxonomy" id="10212"/>
    <lineage>
        <taxon>Eukaryota</taxon>
        <taxon>Metazoa</taxon>
        <taxon>Spiralia</taxon>
        <taxon>Lophotrochozoa</taxon>
        <taxon>Bryozoa</taxon>
        <taxon>Gymnolaemata</taxon>
        <taxon>Cheilostomatida</taxon>
        <taxon>Flustrina</taxon>
        <taxon>Buguloidea</taxon>
        <taxon>Bugulidae</taxon>
        <taxon>Bugula</taxon>
    </lineage>
</organism>
<feature type="region of interest" description="Disordered" evidence="1">
    <location>
        <begin position="388"/>
        <end position="437"/>
    </location>
</feature>
<feature type="compositionally biased region" description="Polar residues" evidence="1">
    <location>
        <begin position="782"/>
        <end position="794"/>
    </location>
</feature>
<feature type="region of interest" description="Disordered" evidence="1">
    <location>
        <begin position="93"/>
        <end position="170"/>
    </location>
</feature>
<dbReference type="PANTHER" id="PTHR14726:SF1">
    <property type="entry name" value="JHY PROTEIN HOMOLOG"/>
    <property type="match status" value="1"/>
</dbReference>
<reference evidence="2" key="1">
    <citation type="submission" date="2020-06" db="EMBL/GenBank/DDBJ databases">
        <title>Draft genome of Bugula neritina, a colonial animal packing powerful symbionts and potential medicines.</title>
        <authorList>
            <person name="Rayko M."/>
        </authorList>
    </citation>
    <scope>NUCLEOTIDE SEQUENCE [LARGE SCALE GENOMIC DNA]</scope>
    <source>
        <strain evidence="2">Kwan_BN1</strain>
    </source>
</reference>
<evidence type="ECO:0000256" key="1">
    <source>
        <dbReference type="SAM" id="MobiDB-lite"/>
    </source>
</evidence>
<feature type="compositionally biased region" description="Polar residues" evidence="1">
    <location>
        <begin position="116"/>
        <end position="157"/>
    </location>
</feature>
<dbReference type="Proteomes" id="UP000593567">
    <property type="component" value="Unassembled WGS sequence"/>
</dbReference>
<keyword evidence="3" id="KW-1185">Reference proteome</keyword>
<sequence>MEGSNSSLRANQGDNIRKVYITDSPVAEDIEYNYVSSDIEEDFDKQEPENTEELMPPEPDMTEVDELAKEAQYQSSLQDRLQKATLEDSDISFTGYEETNKPASSNILPQKDLVASPNQPIPNYQTNMNAAPIENSTQPLVQQQTSHQPSPTHNLPQQPYPQIDHQSNSGYGESLYAAQQQQAELERIQYQQLQQQQLQQQQLFAQQQLLLQQQRLQQAKQQSVDVQKVPDGLMMQRNAPVMYLHNTDNQNEYYAVTPRESFHPYSGSYEQFSNDQQSEASLISETEEALAKESKAIVAPKPIRPAKDYVTKNKFRAAGQHSAKPGYSDRLVQKRIEQEQLKEWAPGMVIPRKKAASADDIINRTDRDELLSAEDAWSKRAQSLAAAKQAKVAGGNKGKKRTTKISNLKRFPSDNSISKKTTRLAPASHTDPQGYLTSYQNAQGWPVAEREYELPGQISGHINSLNNTSPSPAYGKQGFTSTQLNADTYSSNIPHHPPLHQYHGHGAPVSTTWLPPPGLPQPGPPLAGYYSGPPSEGYHHQPREDSNYKPQSEYIPPPHPPGQPINAFVTSGQHHKQYHQPVYDYSGYLNPTEQYNDFSHKDVKQYNGSPYGSPHPPYQTNHSPEANRKVILNPYSMVPPISDKLSDTYSTGSYVLAYQKDKEKAEKLSKSPTYKVYTMSDYKNLKLEYKLGGLGPSQDPGVLKEKMEIRNKQLQYAKGAMEQEKKKPHPSPRKTDVAVEYAKHIPKPKANTQFKSQPKAVISYDHEVGSNSSKIPAMKPYESSTHSPNKTPPTHQIDLVELEDLQRRHEQDQKAVANIQYKMQQAT</sequence>
<dbReference type="OrthoDB" id="10057281at2759"/>
<protein>
    <submittedName>
        <fullName evidence="2">C11orf63</fullName>
    </submittedName>
</protein>
<dbReference type="GO" id="GO:0035082">
    <property type="term" value="P:axoneme assembly"/>
    <property type="evidence" value="ECO:0007669"/>
    <property type="project" value="TreeGrafter"/>
</dbReference>
<evidence type="ECO:0000313" key="3">
    <source>
        <dbReference type="Proteomes" id="UP000593567"/>
    </source>
</evidence>
<evidence type="ECO:0000313" key="2">
    <source>
        <dbReference type="EMBL" id="KAF6030414.1"/>
    </source>
</evidence>
<dbReference type="EMBL" id="VXIV02001709">
    <property type="protein sequence ID" value="KAF6030414.1"/>
    <property type="molecule type" value="Genomic_DNA"/>
</dbReference>
<feature type="compositionally biased region" description="Acidic residues" evidence="1">
    <location>
        <begin position="38"/>
        <end position="52"/>
    </location>
</feature>
<dbReference type="PANTHER" id="PTHR14726">
    <property type="entry name" value="JHY PROTEIN HOMOLOG"/>
    <property type="match status" value="1"/>
</dbReference>
<feature type="compositionally biased region" description="Pro residues" evidence="1">
    <location>
        <begin position="514"/>
        <end position="525"/>
    </location>
</feature>
<name>A0A7J7JXG1_BUGNE</name>
<dbReference type="InterPro" id="IPR027968">
    <property type="entry name" value="JHY"/>
</dbReference>
<dbReference type="Pfam" id="PF15261">
    <property type="entry name" value="JHY"/>
    <property type="match status" value="1"/>
</dbReference>
<dbReference type="AlphaFoldDB" id="A0A7J7JXG1"/>
<gene>
    <name evidence="2" type="ORF">EB796_011255</name>
</gene>